<evidence type="ECO:0000256" key="1">
    <source>
        <dbReference type="SAM" id="Phobius"/>
    </source>
</evidence>
<keyword evidence="1" id="KW-0812">Transmembrane</keyword>
<keyword evidence="1" id="KW-0472">Membrane</keyword>
<evidence type="ECO:0000313" key="3">
    <source>
        <dbReference type="Proteomes" id="UP000240883"/>
    </source>
</evidence>
<feature type="transmembrane region" description="Helical" evidence="1">
    <location>
        <begin position="25"/>
        <end position="48"/>
    </location>
</feature>
<organism evidence="2 3">
    <name type="scientific">Corynespora cassiicola Philippines</name>
    <dbReference type="NCBI Taxonomy" id="1448308"/>
    <lineage>
        <taxon>Eukaryota</taxon>
        <taxon>Fungi</taxon>
        <taxon>Dikarya</taxon>
        <taxon>Ascomycota</taxon>
        <taxon>Pezizomycotina</taxon>
        <taxon>Dothideomycetes</taxon>
        <taxon>Pleosporomycetidae</taxon>
        <taxon>Pleosporales</taxon>
        <taxon>Corynesporascaceae</taxon>
        <taxon>Corynespora</taxon>
    </lineage>
</organism>
<keyword evidence="1" id="KW-1133">Transmembrane helix</keyword>
<sequence length="60" mass="6569">MGCGAGGRAGGWLGILFTFFLVRCWVGRLVVFSCFFLVWGGFFLGCGFEQREEAPERAVG</sequence>
<dbReference type="AlphaFoldDB" id="A0A2T2NMC9"/>
<evidence type="ECO:0000313" key="2">
    <source>
        <dbReference type="EMBL" id="PSN66208.1"/>
    </source>
</evidence>
<name>A0A2T2NMC9_CORCC</name>
<gene>
    <name evidence="2" type="ORF">BS50DRAFT_574670</name>
</gene>
<keyword evidence="3" id="KW-1185">Reference proteome</keyword>
<protein>
    <submittedName>
        <fullName evidence="2">Uncharacterized protein</fullName>
    </submittedName>
</protein>
<accession>A0A2T2NMC9</accession>
<proteinExistence type="predicted"/>
<dbReference type="Proteomes" id="UP000240883">
    <property type="component" value="Unassembled WGS sequence"/>
</dbReference>
<dbReference type="EMBL" id="KZ678136">
    <property type="protein sequence ID" value="PSN66208.1"/>
    <property type="molecule type" value="Genomic_DNA"/>
</dbReference>
<reference evidence="2 3" key="1">
    <citation type="journal article" date="2018" name="Front. Microbiol.">
        <title>Genome-Wide Analysis of Corynespora cassiicola Leaf Fall Disease Putative Effectors.</title>
        <authorList>
            <person name="Lopez D."/>
            <person name="Ribeiro S."/>
            <person name="Label P."/>
            <person name="Fumanal B."/>
            <person name="Venisse J.S."/>
            <person name="Kohler A."/>
            <person name="de Oliveira R.R."/>
            <person name="Labutti K."/>
            <person name="Lipzen A."/>
            <person name="Lail K."/>
            <person name="Bauer D."/>
            <person name="Ohm R.A."/>
            <person name="Barry K.W."/>
            <person name="Spatafora J."/>
            <person name="Grigoriev I.V."/>
            <person name="Martin F.M."/>
            <person name="Pujade-Renaud V."/>
        </authorList>
    </citation>
    <scope>NUCLEOTIDE SEQUENCE [LARGE SCALE GENOMIC DNA]</scope>
    <source>
        <strain evidence="2 3">Philippines</strain>
    </source>
</reference>